<dbReference type="InterPro" id="IPR050708">
    <property type="entry name" value="T6SS_VgrG/RHS"/>
</dbReference>
<keyword evidence="4" id="KW-1185">Reference proteome</keyword>
<dbReference type="PANTHER" id="PTHR32305:SF15">
    <property type="entry name" value="PROTEIN RHSA-RELATED"/>
    <property type="match status" value="1"/>
</dbReference>
<evidence type="ECO:0000313" key="3">
    <source>
        <dbReference type="EMBL" id="MDZ7510858.1"/>
    </source>
</evidence>
<proteinExistence type="predicted"/>
<evidence type="ECO:0000259" key="2">
    <source>
        <dbReference type="Pfam" id="PF25023"/>
    </source>
</evidence>
<organism evidence="3 4">
    <name type="scientific">Stenotrophomonas muris</name>
    <dbReference type="NCBI Taxonomy" id="2963283"/>
    <lineage>
        <taxon>Bacteria</taxon>
        <taxon>Pseudomonadati</taxon>
        <taxon>Pseudomonadota</taxon>
        <taxon>Gammaproteobacteria</taxon>
        <taxon>Lysobacterales</taxon>
        <taxon>Lysobacteraceae</taxon>
        <taxon>Stenotrophomonas</taxon>
    </lineage>
</organism>
<dbReference type="EMBL" id="JAXUAC010000004">
    <property type="protein sequence ID" value="MDZ7510858.1"/>
    <property type="molecule type" value="Genomic_DNA"/>
</dbReference>
<sequence length="348" mass="34692">MHTFKRNAGDESACASRVGVRLRTLVAASTWLHIALPIGLGLPPSANAEGPETVTYIHTDALGSLVAESDANGNVIKRYDYEPYGTLVGGQVTDGPGYTGHVSDSTTGLSYMQQRYMDPELGVFLSVDPVSAYDQPVGQFNRYRYANGNPYKFTDPDGRNPALPFIYGAIAGGLSNIAIQKLMNPDKPIDQTQALIAAGVGSVSGGVGGIAVAAVESGVISVGRAVAIQAAANFVTGGAGAAAESALKGEPISAGGVLTAATGGAVGGLAGSGVAAAAGDFAGPAAKGALNRLSSSASPGAPNIASTTASTGVAIPRQSITQAGASQLGQSTAGAAVDAAQKTMEKKK</sequence>
<name>A0ABU5MDL5_9GAMM</name>
<dbReference type="RefSeq" id="WP_080052965.1">
    <property type="nucleotide sequence ID" value="NZ_CP195746.1"/>
</dbReference>
<protein>
    <submittedName>
        <fullName evidence="3">RHS repeat-associated core domain-containing protein</fullName>
    </submittedName>
</protein>
<dbReference type="Gene3D" id="2.180.10.10">
    <property type="entry name" value="RHS repeat-associated core"/>
    <property type="match status" value="1"/>
</dbReference>
<keyword evidence="1" id="KW-0677">Repeat</keyword>
<feature type="domain" description="Teneurin-like YD-shell" evidence="2">
    <location>
        <begin position="56"/>
        <end position="150"/>
    </location>
</feature>
<gene>
    <name evidence="3" type="ORF">U5F72_03460</name>
</gene>
<dbReference type="InterPro" id="IPR056823">
    <property type="entry name" value="TEN-like_YD-shell"/>
</dbReference>
<dbReference type="InterPro" id="IPR022385">
    <property type="entry name" value="Rhs_assc_core"/>
</dbReference>
<reference evidence="3 4" key="1">
    <citation type="submission" date="2023-12" db="EMBL/GenBank/DDBJ databases">
        <title>'Antibacterial potential of Stenotrophomonas maltophilia cystic fibrosis isolates' (manuscript under preparation).</title>
        <authorList>
            <person name="Crisan C.V."/>
            <person name="Pettis M."/>
            <person name="Goldberg J.B."/>
        </authorList>
    </citation>
    <scope>NUCLEOTIDE SEQUENCE [LARGE SCALE GENOMIC DNA]</scope>
    <source>
        <strain evidence="3 4">CCV155</strain>
    </source>
</reference>
<dbReference type="Proteomes" id="UP001290894">
    <property type="component" value="Unassembled WGS sequence"/>
</dbReference>
<comment type="caution">
    <text evidence="3">The sequence shown here is derived from an EMBL/GenBank/DDBJ whole genome shotgun (WGS) entry which is preliminary data.</text>
</comment>
<dbReference type="Pfam" id="PF25023">
    <property type="entry name" value="TEN_YD-shell"/>
    <property type="match status" value="1"/>
</dbReference>
<evidence type="ECO:0000313" key="4">
    <source>
        <dbReference type="Proteomes" id="UP001290894"/>
    </source>
</evidence>
<evidence type="ECO:0000256" key="1">
    <source>
        <dbReference type="ARBA" id="ARBA00022737"/>
    </source>
</evidence>
<dbReference type="NCBIfam" id="TIGR03696">
    <property type="entry name" value="Rhs_assc_core"/>
    <property type="match status" value="1"/>
</dbReference>
<dbReference type="PANTHER" id="PTHR32305">
    <property type="match status" value="1"/>
</dbReference>
<accession>A0ABU5MDL5</accession>